<protein>
    <submittedName>
        <fullName evidence="2">Acetyltransferase (GNAT) family protein</fullName>
    </submittedName>
</protein>
<dbReference type="GO" id="GO:0016747">
    <property type="term" value="F:acyltransferase activity, transferring groups other than amino-acyl groups"/>
    <property type="evidence" value="ECO:0007669"/>
    <property type="project" value="InterPro"/>
</dbReference>
<dbReference type="AlphaFoldDB" id="A0A1G8Y9B0"/>
<dbReference type="InterPro" id="IPR000182">
    <property type="entry name" value="GNAT_dom"/>
</dbReference>
<keyword evidence="3" id="KW-1185">Reference proteome</keyword>
<dbReference type="Proteomes" id="UP000199305">
    <property type="component" value="Unassembled WGS sequence"/>
</dbReference>
<proteinExistence type="predicted"/>
<name>A0A1G8Y9B0_9GAMM</name>
<dbReference type="InterPro" id="IPR016181">
    <property type="entry name" value="Acyl_CoA_acyltransferase"/>
</dbReference>
<dbReference type="OrthoDB" id="9807426at2"/>
<reference evidence="3" key="1">
    <citation type="submission" date="2016-10" db="EMBL/GenBank/DDBJ databases">
        <authorList>
            <person name="Varghese N."/>
            <person name="Submissions S."/>
        </authorList>
    </citation>
    <scope>NUCLEOTIDE SEQUENCE [LARGE SCALE GENOMIC DNA]</scope>
    <source>
        <strain evidence="3">CGMCC 1.10658</strain>
    </source>
</reference>
<evidence type="ECO:0000259" key="1">
    <source>
        <dbReference type="PROSITE" id="PS51186"/>
    </source>
</evidence>
<dbReference type="Pfam" id="PF00583">
    <property type="entry name" value="Acetyltransf_1"/>
    <property type="match status" value="1"/>
</dbReference>
<dbReference type="PROSITE" id="PS51186">
    <property type="entry name" value="GNAT"/>
    <property type="match status" value="1"/>
</dbReference>
<dbReference type="SUPFAM" id="SSF55729">
    <property type="entry name" value="Acyl-CoA N-acyltransferases (Nat)"/>
    <property type="match status" value="1"/>
</dbReference>
<gene>
    <name evidence="2" type="ORF">SAMN05216212_1409</name>
</gene>
<dbReference type="Gene3D" id="3.40.630.30">
    <property type="match status" value="1"/>
</dbReference>
<dbReference type="RefSeq" id="WP_091510625.1">
    <property type="nucleotide sequence ID" value="NZ_FNFH01000002.1"/>
</dbReference>
<feature type="domain" description="N-acetyltransferase" evidence="1">
    <location>
        <begin position="22"/>
        <end position="178"/>
    </location>
</feature>
<accession>A0A1G8Y9B0</accession>
<keyword evidence="2" id="KW-0808">Transferase</keyword>
<evidence type="ECO:0000313" key="3">
    <source>
        <dbReference type="Proteomes" id="UP000199305"/>
    </source>
</evidence>
<dbReference type="EMBL" id="FNFH01000002">
    <property type="protein sequence ID" value="SDJ99418.1"/>
    <property type="molecule type" value="Genomic_DNA"/>
</dbReference>
<evidence type="ECO:0000313" key="2">
    <source>
        <dbReference type="EMBL" id="SDJ99418.1"/>
    </source>
</evidence>
<dbReference type="STRING" id="658219.SAMN05216212_1409"/>
<sequence>MSSYYCENFQPENVALHDGREVQIRAVCKEDGELEKQLFEGLSPELRRDRFLGGNHKVSEKLLALLTDNDHNLHEALIAIADPDTDPRAVGVAHYACDASGHACECAVVVADDWQHVGLGRLLLQSLTEIAQGHGLDEIYSVESAENHHGERLARAMGFQAHADPHDYTLLTYTKYLHPDYLVSREAATGVGRGQARH</sequence>
<organism evidence="2 3">
    <name type="scientific">Microbulbifer yueqingensis</name>
    <dbReference type="NCBI Taxonomy" id="658219"/>
    <lineage>
        <taxon>Bacteria</taxon>
        <taxon>Pseudomonadati</taxon>
        <taxon>Pseudomonadota</taxon>
        <taxon>Gammaproteobacteria</taxon>
        <taxon>Cellvibrionales</taxon>
        <taxon>Microbulbiferaceae</taxon>
        <taxon>Microbulbifer</taxon>
    </lineage>
</organism>